<accession>A0A1I0G9T6</accession>
<keyword evidence="1" id="KW-0732">Signal</keyword>
<evidence type="ECO:0000313" key="2">
    <source>
        <dbReference type="EMBL" id="SET67540.1"/>
    </source>
</evidence>
<evidence type="ECO:0000313" key="3">
    <source>
        <dbReference type="Proteomes" id="UP000199308"/>
    </source>
</evidence>
<feature type="chain" id="PRO_5011600160" description="Lipoprotein" evidence="1">
    <location>
        <begin position="22"/>
        <end position="223"/>
    </location>
</feature>
<dbReference type="EMBL" id="FOHK01000011">
    <property type="protein sequence ID" value="SET67540.1"/>
    <property type="molecule type" value="Genomic_DNA"/>
</dbReference>
<protein>
    <recommendedName>
        <fullName evidence="4">Lipoprotein</fullName>
    </recommendedName>
</protein>
<dbReference type="STRING" id="349064.SAMN05660429_02369"/>
<dbReference type="Proteomes" id="UP000199308">
    <property type="component" value="Unassembled WGS sequence"/>
</dbReference>
<organism evidence="2 3">
    <name type="scientific">Thalassotalea agarivorans</name>
    <name type="common">Thalassomonas agarivorans</name>
    <dbReference type="NCBI Taxonomy" id="349064"/>
    <lineage>
        <taxon>Bacteria</taxon>
        <taxon>Pseudomonadati</taxon>
        <taxon>Pseudomonadota</taxon>
        <taxon>Gammaproteobacteria</taxon>
        <taxon>Alteromonadales</taxon>
        <taxon>Colwelliaceae</taxon>
        <taxon>Thalassotalea</taxon>
    </lineage>
</organism>
<gene>
    <name evidence="2" type="ORF">SAMN05660429_02369</name>
</gene>
<feature type="signal peptide" evidence="1">
    <location>
        <begin position="1"/>
        <end position="21"/>
    </location>
</feature>
<evidence type="ECO:0000256" key="1">
    <source>
        <dbReference type="SAM" id="SignalP"/>
    </source>
</evidence>
<dbReference type="RefSeq" id="WP_093330659.1">
    <property type="nucleotide sequence ID" value="NZ_AP027363.1"/>
</dbReference>
<reference evidence="2 3" key="1">
    <citation type="submission" date="2016-10" db="EMBL/GenBank/DDBJ databases">
        <authorList>
            <person name="de Groot N.N."/>
        </authorList>
    </citation>
    <scope>NUCLEOTIDE SEQUENCE [LARGE SCALE GENOMIC DNA]</scope>
    <source>
        <strain evidence="2 3">DSM 19706</strain>
    </source>
</reference>
<dbReference type="AlphaFoldDB" id="A0A1I0G9T6"/>
<name>A0A1I0G9T6_THASX</name>
<proteinExistence type="predicted"/>
<keyword evidence="3" id="KW-1185">Reference proteome</keyword>
<evidence type="ECO:0008006" key="4">
    <source>
        <dbReference type="Google" id="ProtNLM"/>
    </source>
</evidence>
<sequence length="223" mass="25366">MQTSVKTAISFLLMLCLFACTQNNIYIADNRSTTDEIKALEKILKQKKRDVEVTVMTLDVENEKPLILYSPTFHNQAMLDDVMDALSELGYTDVDMKSFNLFKHRYTDNNLGIYLPVKYAQTLPPVMRTDACNNTYATIERVDNSKVIIEVETDGAPRTIHGDVRFESDRKGTISTPNGDIVFSLNDHLIETHRGNKRAVSLDIITSQLQPFNEQCSFITLYD</sequence>